<dbReference type="EMBL" id="BTRK01000002">
    <property type="protein sequence ID" value="GMR35444.1"/>
    <property type="molecule type" value="Genomic_DNA"/>
</dbReference>
<evidence type="ECO:0000256" key="2">
    <source>
        <dbReference type="SAM" id="Phobius"/>
    </source>
</evidence>
<keyword evidence="2" id="KW-0472">Membrane</keyword>
<feature type="transmembrane region" description="Helical" evidence="2">
    <location>
        <begin position="73"/>
        <end position="94"/>
    </location>
</feature>
<reference evidence="4" key="1">
    <citation type="submission" date="2022-10" db="EMBL/GenBank/DDBJ databases">
        <title>Genome assembly of Pristionchus species.</title>
        <authorList>
            <person name="Yoshida K."/>
            <person name="Sommer R.J."/>
        </authorList>
    </citation>
    <scope>NUCLEOTIDE SEQUENCE [LARGE SCALE GENOMIC DNA]</scope>
    <source>
        <strain evidence="4">RS5460</strain>
    </source>
</reference>
<dbReference type="AlphaFoldDB" id="A0AAN4Z992"/>
<sequence>MRGTRDVQESEDAESSPLTRSEQRHRGCWHRLKSRRTLGSLLGFWAIVRLLISITGTIVELENIRESPRLTSIPIALVAINAVVTALLWAGAIAERRSCLSIFGLLEVPEYPLFINAYTPSLSGKSLASLLWLQLGSDISSDPVHRLCIHPSVKGIHGVLRSSDAFCHLCNLLNISGRCAYFSHYPTHKFV</sequence>
<accession>A0AAN4Z992</accession>
<proteinExistence type="predicted"/>
<keyword evidence="2" id="KW-0812">Transmembrane</keyword>
<evidence type="ECO:0000256" key="1">
    <source>
        <dbReference type="SAM" id="MobiDB-lite"/>
    </source>
</evidence>
<keyword evidence="2" id="KW-1133">Transmembrane helix</keyword>
<gene>
    <name evidence="3" type="ORF">PMAYCL1PPCAC_05639</name>
</gene>
<comment type="caution">
    <text evidence="3">The sequence shown here is derived from an EMBL/GenBank/DDBJ whole genome shotgun (WGS) entry which is preliminary data.</text>
</comment>
<name>A0AAN4Z992_9BILA</name>
<organism evidence="3 4">
    <name type="scientific">Pristionchus mayeri</name>
    <dbReference type="NCBI Taxonomy" id="1317129"/>
    <lineage>
        <taxon>Eukaryota</taxon>
        <taxon>Metazoa</taxon>
        <taxon>Ecdysozoa</taxon>
        <taxon>Nematoda</taxon>
        <taxon>Chromadorea</taxon>
        <taxon>Rhabditida</taxon>
        <taxon>Rhabditina</taxon>
        <taxon>Diplogasteromorpha</taxon>
        <taxon>Diplogasteroidea</taxon>
        <taxon>Neodiplogasteridae</taxon>
        <taxon>Pristionchus</taxon>
    </lineage>
</organism>
<keyword evidence="4" id="KW-1185">Reference proteome</keyword>
<dbReference type="Proteomes" id="UP001328107">
    <property type="component" value="Unassembled WGS sequence"/>
</dbReference>
<evidence type="ECO:0000313" key="4">
    <source>
        <dbReference type="Proteomes" id="UP001328107"/>
    </source>
</evidence>
<feature type="region of interest" description="Disordered" evidence="1">
    <location>
        <begin position="1"/>
        <end position="20"/>
    </location>
</feature>
<feature type="transmembrane region" description="Helical" evidence="2">
    <location>
        <begin position="41"/>
        <end position="61"/>
    </location>
</feature>
<protein>
    <submittedName>
        <fullName evidence="3">Uncharacterized protein</fullName>
    </submittedName>
</protein>
<evidence type="ECO:0000313" key="3">
    <source>
        <dbReference type="EMBL" id="GMR35444.1"/>
    </source>
</evidence>